<organism evidence="2">
    <name type="scientific">Clastoptera arizonana</name>
    <name type="common">Arizona spittle bug</name>
    <dbReference type="NCBI Taxonomy" id="38151"/>
    <lineage>
        <taxon>Eukaryota</taxon>
        <taxon>Metazoa</taxon>
        <taxon>Ecdysozoa</taxon>
        <taxon>Arthropoda</taxon>
        <taxon>Hexapoda</taxon>
        <taxon>Insecta</taxon>
        <taxon>Pterygota</taxon>
        <taxon>Neoptera</taxon>
        <taxon>Paraneoptera</taxon>
        <taxon>Hemiptera</taxon>
        <taxon>Auchenorrhyncha</taxon>
        <taxon>Cercopoidea</taxon>
        <taxon>Clastopteridae</taxon>
        <taxon>Clastoptera</taxon>
    </lineage>
</organism>
<name>A0A1B6CFQ2_9HEMI</name>
<dbReference type="EMBL" id="GEDC01025098">
    <property type="protein sequence ID" value="JAS12200.1"/>
    <property type="molecule type" value="Transcribed_RNA"/>
</dbReference>
<feature type="non-terminal residue" evidence="2">
    <location>
        <position position="123"/>
    </location>
</feature>
<feature type="non-terminal residue" evidence="2">
    <location>
        <position position="1"/>
    </location>
</feature>
<gene>
    <name evidence="2" type="ORF">g.45060</name>
</gene>
<evidence type="ECO:0000313" key="2">
    <source>
        <dbReference type="EMBL" id="JAS12200.1"/>
    </source>
</evidence>
<proteinExistence type="predicted"/>
<feature type="region of interest" description="Disordered" evidence="1">
    <location>
        <begin position="104"/>
        <end position="123"/>
    </location>
</feature>
<protein>
    <submittedName>
        <fullName evidence="2">Uncharacterized protein</fullName>
    </submittedName>
</protein>
<sequence>GNPLLETRHRIIGGSALELTNMAASSSSVQDINVCSKDDMSLFYRKPQHRRRHRRSDLGNPLLETRHRIIGGSALELTNMAASSSSVQDINVCSKDDMSLFYRKPQHRRRHRRSDLGNPLLET</sequence>
<reference evidence="2" key="1">
    <citation type="submission" date="2015-12" db="EMBL/GenBank/DDBJ databases">
        <title>De novo transcriptome assembly of four potential Pierce s Disease insect vectors from Arizona vineyards.</title>
        <authorList>
            <person name="Tassone E.E."/>
        </authorList>
    </citation>
    <scope>NUCLEOTIDE SEQUENCE</scope>
</reference>
<evidence type="ECO:0000256" key="1">
    <source>
        <dbReference type="SAM" id="MobiDB-lite"/>
    </source>
</evidence>
<feature type="compositionally biased region" description="Basic residues" evidence="1">
    <location>
        <begin position="104"/>
        <end position="113"/>
    </location>
</feature>
<dbReference type="AlphaFoldDB" id="A0A1B6CFQ2"/>
<accession>A0A1B6CFQ2</accession>